<dbReference type="HOGENOM" id="CLU_2347360_0_0_1"/>
<proteinExistence type="predicted"/>
<name>A0A0D0D6T3_9AGAM</name>
<dbReference type="AlphaFoldDB" id="A0A0D0D6T3"/>
<protein>
    <submittedName>
        <fullName evidence="1">Uncharacterized protein</fullName>
    </submittedName>
</protein>
<accession>A0A0D0D6T3</accession>
<evidence type="ECO:0000313" key="1">
    <source>
        <dbReference type="EMBL" id="KIK92552.1"/>
    </source>
</evidence>
<organism evidence="1 2">
    <name type="scientific">Paxillus rubicundulus Ve08.2h10</name>
    <dbReference type="NCBI Taxonomy" id="930991"/>
    <lineage>
        <taxon>Eukaryota</taxon>
        <taxon>Fungi</taxon>
        <taxon>Dikarya</taxon>
        <taxon>Basidiomycota</taxon>
        <taxon>Agaricomycotina</taxon>
        <taxon>Agaricomycetes</taxon>
        <taxon>Agaricomycetidae</taxon>
        <taxon>Boletales</taxon>
        <taxon>Paxilineae</taxon>
        <taxon>Paxillaceae</taxon>
        <taxon>Paxillus</taxon>
    </lineage>
</organism>
<dbReference type="EMBL" id="KN825267">
    <property type="protein sequence ID" value="KIK92552.1"/>
    <property type="molecule type" value="Genomic_DNA"/>
</dbReference>
<evidence type="ECO:0000313" key="2">
    <source>
        <dbReference type="Proteomes" id="UP000054538"/>
    </source>
</evidence>
<sequence length="97" mass="10871">MSRSVPRLYMVGFVVQICPPHRLLRRIARRRVIHSGGLVAESEVQMTRGATHRKSRALAKYEPERAQIGAEGINVASRSISRDFKSTASTCHQKAEL</sequence>
<dbReference type="Proteomes" id="UP000054538">
    <property type="component" value="Unassembled WGS sequence"/>
</dbReference>
<keyword evidence="2" id="KW-1185">Reference proteome</keyword>
<dbReference type="InParanoid" id="A0A0D0D6T3"/>
<reference evidence="1 2" key="1">
    <citation type="submission" date="2014-04" db="EMBL/GenBank/DDBJ databases">
        <authorList>
            <consortium name="DOE Joint Genome Institute"/>
            <person name="Kuo A."/>
            <person name="Kohler A."/>
            <person name="Jargeat P."/>
            <person name="Nagy L.G."/>
            <person name="Floudas D."/>
            <person name="Copeland A."/>
            <person name="Barry K.W."/>
            <person name="Cichocki N."/>
            <person name="Veneault-Fourrey C."/>
            <person name="LaButti K."/>
            <person name="Lindquist E.A."/>
            <person name="Lipzen A."/>
            <person name="Lundell T."/>
            <person name="Morin E."/>
            <person name="Murat C."/>
            <person name="Sun H."/>
            <person name="Tunlid A."/>
            <person name="Henrissat B."/>
            <person name="Grigoriev I.V."/>
            <person name="Hibbett D.S."/>
            <person name="Martin F."/>
            <person name="Nordberg H.P."/>
            <person name="Cantor M.N."/>
            <person name="Hua S.X."/>
        </authorList>
    </citation>
    <scope>NUCLEOTIDE SEQUENCE [LARGE SCALE GENOMIC DNA]</scope>
    <source>
        <strain evidence="1 2">Ve08.2h10</strain>
    </source>
</reference>
<reference evidence="2" key="2">
    <citation type="submission" date="2015-01" db="EMBL/GenBank/DDBJ databases">
        <title>Evolutionary Origins and Diversification of the Mycorrhizal Mutualists.</title>
        <authorList>
            <consortium name="DOE Joint Genome Institute"/>
            <consortium name="Mycorrhizal Genomics Consortium"/>
            <person name="Kohler A."/>
            <person name="Kuo A."/>
            <person name="Nagy L.G."/>
            <person name="Floudas D."/>
            <person name="Copeland A."/>
            <person name="Barry K.W."/>
            <person name="Cichocki N."/>
            <person name="Veneault-Fourrey C."/>
            <person name="LaButti K."/>
            <person name="Lindquist E.A."/>
            <person name="Lipzen A."/>
            <person name="Lundell T."/>
            <person name="Morin E."/>
            <person name="Murat C."/>
            <person name="Riley R."/>
            <person name="Ohm R."/>
            <person name="Sun H."/>
            <person name="Tunlid A."/>
            <person name="Henrissat B."/>
            <person name="Grigoriev I.V."/>
            <person name="Hibbett D.S."/>
            <person name="Martin F."/>
        </authorList>
    </citation>
    <scope>NUCLEOTIDE SEQUENCE [LARGE SCALE GENOMIC DNA]</scope>
    <source>
        <strain evidence="2">Ve08.2h10</strain>
    </source>
</reference>
<gene>
    <name evidence="1" type="ORF">PAXRUDRAFT_567124</name>
</gene>